<keyword evidence="3" id="KW-1185">Reference proteome</keyword>
<evidence type="ECO:0000313" key="3">
    <source>
        <dbReference type="Proteomes" id="UP001461341"/>
    </source>
</evidence>
<name>A0ABZ2YBF5_9BACT</name>
<organism evidence="2 3">
    <name type="scientific">Thermatribacter velox</name>
    <dbReference type="NCBI Taxonomy" id="3039681"/>
    <lineage>
        <taxon>Bacteria</taxon>
        <taxon>Pseudomonadati</taxon>
        <taxon>Atribacterota</taxon>
        <taxon>Atribacteria</taxon>
        <taxon>Atribacterales</taxon>
        <taxon>Thermatribacteraceae</taxon>
        <taxon>Thermatribacter</taxon>
    </lineage>
</organism>
<dbReference type="EMBL" id="CP121689">
    <property type="protein sequence ID" value="WZL76340.1"/>
    <property type="molecule type" value="Genomic_DNA"/>
</dbReference>
<evidence type="ECO:0000256" key="1">
    <source>
        <dbReference type="SAM" id="MobiDB-lite"/>
    </source>
</evidence>
<accession>A0ABZ2YBF5</accession>
<feature type="region of interest" description="Disordered" evidence="1">
    <location>
        <begin position="90"/>
        <end position="110"/>
    </location>
</feature>
<reference evidence="2 3" key="1">
    <citation type="submission" date="2023-03" db="EMBL/GenBank/DDBJ databases">
        <title>Novel Species.</title>
        <authorList>
            <person name="Ma S."/>
        </authorList>
    </citation>
    <scope>NUCLEOTIDE SEQUENCE [LARGE SCALE GENOMIC DNA]</scope>
    <source>
        <strain evidence="2 3">B11</strain>
    </source>
</reference>
<gene>
    <name evidence="2" type="ORF">QBE54_00990</name>
</gene>
<protein>
    <submittedName>
        <fullName evidence="2">Uncharacterized protein</fullName>
    </submittedName>
</protein>
<sequence length="110" mass="12379">MSELADKEILNEYAPAGMRAAFMRGILANLGSAIEGELEAIRREVIYETSRYLEEVIQRAVTEGVKMGVKEGIREGIKEALAELLKEIKKMQNSQQQQPAAENEKSRKKK</sequence>
<evidence type="ECO:0000313" key="2">
    <source>
        <dbReference type="EMBL" id="WZL76340.1"/>
    </source>
</evidence>
<feature type="compositionally biased region" description="Polar residues" evidence="1">
    <location>
        <begin position="91"/>
        <end position="100"/>
    </location>
</feature>
<dbReference type="Proteomes" id="UP001461341">
    <property type="component" value="Chromosome"/>
</dbReference>
<proteinExistence type="predicted"/>
<dbReference type="RefSeq" id="WP_369018498.1">
    <property type="nucleotide sequence ID" value="NZ_CP121689.1"/>
</dbReference>